<dbReference type="Gene3D" id="2.170.270.10">
    <property type="entry name" value="SET domain"/>
    <property type="match status" value="1"/>
</dbReference>
<accession>A0A2N4TSM7</accession>
<sequence>MSCSVSPSADALVERIDRYIRQAAEAAELSARHEALYAVVQALNAEILELAANEPDDEVVMRCVRRLHEQVAAFKRTHAIARLQYSPEVDTRYPFRDEASLPIIIHTLSDTGHPAGSPRNYPASAVWPYLQAGAAPEARGALYSSTLLCRLMRPDDLRDAREHALVGGRGVFAARDIAAGECVGVYGGRLMTPATYYTCIEDAFVLSTTADGIESWVDGENILAMANTVFAYAGDQPDRQSETGYNMEGAVFRAVSCGGQRFSIRAFFTTEPVAAGTELRWNYRYPSALIQQRFGVHAAA</sequence>
<dbReference type="OrthoDB" id="1467561at2"/>
<reference evidence="2 3" key="1">
    <citation type="submission" date="2017-12" db="EMBL/GenBank/DDBJ databases">
        <title>Draft genome sequence of Ralstonia pickettii 52.</title>
        <authorList>
            <person name="Zheng B."/>
        </authorList>
    </citation>
    <scope>NUCLEOTIDE SEQUENCE [LARGE SCALE GENOMIC DNA]</scope>
    <source>
        <strain evidence="2 3">52</strain>
    </source>
</reference>
<dbReference type="AlphaFoldDB" id="A0A2N4TSM7"/>
<evidence type="ECO:0000256" key="1">
    <source>
        <dbReference type="SAM" id="Coils"/>
    </source>
</evidence>
<dbReference type="RefSeq" id="WP_102065749.1">
    <property type="nucleotide sequence ID" value="NZ_PKQE01000002.1"/>
</dbReference>
<keyword evidence="1" id="KW-0175">Coiled coil</keyword>
<name>A0A2N4TSM7_RALPI</name>
<dbReference type="EMBL" id="PKQE01000002">
    <property type="protein sequence ID" value="PLC42686.1"/>
    <property type="molecule type" value="Genomic_DNA"/>
</dbReference>
<protein>
    <submittedName>
        <fullName evidence="2">Type III effector protein</fullName>
    </submittedName>
</protein>
<organism evidence="2 3">
    <name type="scientific">Ralstonia pickettii</name>
    <name type="common">Burkholderia pickettii</name>
    <dbReference type="NCBI Taxonomy" id="329"/>
    <lineage>
        <taxon>Bacteria</taxon>
        <taxon>Pseudomonadati</taxon>
        <taxon>Pseudomonadota</taxon>
        <taxon>Betaproteobacteria</taxon>
        <taxon>Burkholderiales</taxon>
        <taxon>Burkholderiaceae</taxon>
        <taxon>Ralstonia</taxon>
    </lineage>
</organism>
<proteinExistence type="predicted"/>
<evidence type="ECO:0000313" key="3">
    <source>
        <dbReference type="Proteomes" id="UP000234456"/>
    </source>
</evidence>
<feature type="coiled-coil region" evidence="1">
    <location>
        <begin position="9"/>
        <end position="46"/>
    </location>
</feature>
<evidence type="ECO:0000313" key="2">
    <source>
        <dbReference type="EMBL" id="PLC42686.1"/>
    </source>
</evidence>
<dbReference type="SUPFAM" id="SSF82199">
    <property type="entry name" value="SET domain"/>
    <property type="match status" value="1"/>
</dbReference>
<gene>
    <name evidence="2" type="ORF">C0Q88_12130</name>
</gene>
<dbReference type="Proteomes" id="UP000234456">
    <property type="component" value="Unassembled WGS sequence"/>
</dbReference>
<dbReference type="InterPro" id="IPR046341">
    <property type="entry name" value="SET_dom_sf"/>
</dbReference>
<comment type="caution">
    <text evidence="2">The sequence shown here is derived from an EMBL/GenBank/DDBJ whole genome shotgun (WGS) entry which is preliminary data.</text>
</comment>